<keyword evidence="4" id="KW-1185">Reference proteome</keyword>
<dbReference type="EMBL" id="MJFZ01000155">
    <property type="protein sequence ID" value="RAW35898.1"/>
    <property type="molecule type" value="Genomic_DNA"/>
</dbReference>
<dbReference type="Proteomes" id="UP000251314">
    <property type="component" value="Unassembled WGS sequence"/>
</dbReference>
<protein>
    <recommendedName>
        <fullName evidence="2">Retrovirus-related Pol polyprotein from transposon TNT 1-94-like beta-barrel domain-containing protein</fullName>
    </recommendedName>
</protein>
<organism evidence="3 4">
    <name type="scientific">Phytophthora cactorum</name>
    <dbReference type="NCBI Taxonomy" id="29920"/>
    <lineage>
        <taxon>Eukaryota</taxon>
        <taxon>Sar</taxon>
        <taxon>Stramenopiles</taxon>
        <taxon>Oomycota</taxon>
        <taxon>Peronosporomycetes</taxon>
        <taxon>Peronosporales</taxon>
        <taxon>Peronosporaceae</taxon>
        <taxon>Phytophthora</taxon>
    </lineage>
</organism>
<sequence length="402" mass="44340">MWAMEAVVSEKGKLRIADGTSKRETLSTAEGTAMFDQMQLQIRRMVGTSVPPDILQQVTDKKTGTEIWLAVVDLFDNNTNATAKVYRIRRLVSELWSMKLLPVCDASLHLCKMFNTCTKLKTLQYDVSDIDMVEMMLESLKSAVRYGADSSAFTPTKLREMIQAATEHLKVDCPKGAKKQRGADAGEHEQKHKLRGNATICRTDGSPSPGTSDEDIGVLIRETGARSITDGDQPQNTAGDHDGDGVQEHVGDNGDEDTMDTSGGWWYFDTASNSHVTGNRSYYVAFTENTTQSQSLHGVTETLASRVAGVGSVELVTMVNGVQAVLVLDDVLYVRGAAYGLLSPGRAAEQGFDFDYERETQSFASRMKDEQWWRPSFMKQHGDLYHTPVQSRKSGSTRPSSL</sequence>
<comment type="caution">
    <text evidence="3">The sequence shown here is derived from an EMBL/GenBank/DDBJ whole genome shotgun (WGS) entry which is preliminary data.</text>
</comment>
<evidence type="ECO:0000259" key="2">
    <source>
        <dbReference type="Pfam" id="PF22936"/>
    </source>
</evidence>
<feature type="compositionally biased region" description="Basic and acidic residues" evidence="1">
    <location>
        <begin position="239"/>
        <end position="252"/>
    </location>
</feature>
<evidence type="ECO:0000256" key="1">
    <source>
        <dbReference type="SAM" id="MobiDB-lite"/>
    </source>
</evidence>
<dbReference type="InterPro" id="IPR054722">
    <property type="entry name" value="PolX-like_BBD"/>
</dbReference>
<dbReference type="Pfam" id="PF14223">
    <property type="entry name" value="Retrotran_gag_2"/>
    <property type="match status" value="1"/>
</dbReference>
<reference evidence="3 4" key="1">
    <citation type="submission" date="2018-01" db="EMBL/GenBank/DDBJ databases">
        <title>Draft genome of the strawberry crown rot pathogen Phytophthora cactorum.</title>
        <authorList>
            <person name="Armitage A.D."/>
            <person name="Lysoe E."/>
            <person name="Nellist C.F."/>
            <person name="Harrison R.J."/>
            <person name="Brurberg M.B."/>
        </authorList>
    </citation>
    <scope>NUCLEOTIDE SEQUENCE [LARGE SCALE GENOMIC DNA]</scope>
    <source>
        <strain evidence="3 4">10300</strain>
    </source>
</reference>
<evidence type="ECO:0000313" key="3">
    <source>
        <dbReference type="EMBL" id="RAW35898.1"/>
    </source>
</evidence>
<feature type="domain" description="Retrovirus-related Pol polyprotein from transposon TNT 1-94-like beta-barrel" evidence="2">
    <location>
        <begin position="266"/>
        <end position="352"/>
    </location>
</feature>
<accession>A0A329SJM9</accession>
<feature type="compositionally biased region" description="Basic and acidic residues" evidence="1">
    <location>
        <begin position="174"/>
        <end position="190"/>
    </location>
</feature>
<gene>
    <name evidence="3" type="ORF">PC110_g7809</name>
</gene>
<dbReference type="Pfam" id="PF22936">
    <property type="entry name" value="Pol_BBD"/>
    <property type="match status" value="1"/>
</dbReference>
<dbReference type="VEuPathDB" id="FungiDB:PC110_g7809"/>
<name>A0A329SJM9_9STRA</name>
<dbReference type="OrthoDB" id="122197at2759"/>
<feature type="region of interest" description="Disordered" evidence="1">
    <location>
        <begin position="174"/>
        <end position="258"/>
    </location>
</feature>
<evidence type="ECO:0000313" key="4">
    <source>
        <dbReference type="Proteomes" id="UP000251314"/>
    </source>
</evidence>
<proteinExistence type="predicted"/>
<dbReference type="AlphaFoldDB" id="A0A329SJM9"/>